<name>A0A5C5YBK3_9PLAN</name>
<evidence type="ECO:0000256" key="1">
    <source>
        <dbReference type="SAM" id="Phobius"/>
    </source>
</evidence>
<gene>
    <name evidence="2" type="ORF">Pan14r_40210</name>
</gene>
<dbReference type="AlphaFoldDB" id="A0A5C5YBK3"/>
<dbReference type="EMBL" id="SJPL01000001">
    <property type="protein sequence ID" value="TWT71705.1"/>
    <property type="molecule type" value="Genomic_DNA"/>
</dbReference>
<accession>A0A5C5YBK3</accession>
<dbReference type="Proteomes" id="UP000317238">
    <property type="component" value="Unassembled WGS sequence"/>
</dbReference>
<feature type="transmembrane region" description="Helical" evidence="1">
    <location>
        <begin position="20"/>
        <end position="38"/>
    </location>
</feature>
<organism evidence="2 3">
    <name type="scientific">Crateriforma conspicua</name>
    <dbReference type="NCBI Taxonomy" id="2527996"/>
    <lineage>
        <taxon>Bacteria</taxon>
        <taxon>Pseudomonadati</taxon>
        <taxon>Planctomycetota</taxon>
        <taxon>Planctomycetia</taxon>
        <taxon>Planctomycetales</taxon>
        <taxon>Planctomycetaceae</taxon>
        <taxon>Crateriforma</taxon>
    </lineage>
</organism>
<keyword evidence="1" id="KW-0472">Membrane</keyword>
<dbReference type="RefSeq" id="WP_145294806.1">
    <property type="nucleotide sequence ID" value="NZ_CP036319.1"/>
</dbReference>
<evidence type="ECO:0000313" key="3">
    <source>
        <dbReference type="Proteomes" id="UP000317238"/>
    </source>
</evidence>
<dbReference type="OrthoDB" id="286886at2"/>
<comment type="caution">
    <text evidence="2">The sequence shown here is derived from an EMBL/GenBank/DDBJ whole genome shotgun (WGS) entry which is preliminary data.</text>
</comment>
<proteinExistence type="predicted"/>
<keyword evidence="1" id="KW-0812">Transmembrane</keyword>
<sequence length="70" mass="7827">MSTLPTNEPPRKQPPNVYTVMLILSTVFMLIAVVAMLIEAGRWAPDYWNTRTAQPSVMHIDADAGAHFRS</sequence>
<protein>
    <submittedName>
        <fullName evidence="2">Uncharacterized protein</fullName>
    </submittedName>
</protein>
<keyword evidence="3" id="KW-1185">Reference proteome</keyword>
<reference evidence="2 3" key="1">
    <citation type="submission" date="2019-02" db="EMBL/GenBank/DDBJ databases">
        <title>Deep-cultivation of Planctomycetes and their phenomic and genomic characterization uncovers novel biology.</title>
        <authorList>
            <person name="Wiegand S."/>
            <person name="Jogler M."/>
            <person name="Boedeker C."/>
            <person name="Pinto D."/>
            <person name="Vollmers J."/>
            <person name="Rivas-Marin E."/>
            <person name="Kohn T."/>
            <person name="Peeters S.H."/>
            <person name="Heuer A."/>
            <person name="Rast P."/>
            <person name="Oberbeckmann S."/>
            <person name="Bunk B."/>
            <person name="Jeske O."/>
            <person name="Meyerdierks A."/>
            <person name="Storesund J.E."/>
            <person name="Kallscheuer N."/>
            <person name="Luecker S."/>
            <person name="Lage O.M."/>
            <person name="Pohl T."/>
            <person name="Merkel B.J."/>
            <person name="Hornburger P."/>
            <person name="Mueller R.-W."/>
            <person name="Bruemmer F."/>
            <person name="Labrenz M."/>
            <person name="Spormann A.M."/>
            <person name="Op Den Camp H."/>
            <person name="Overmann J."/>
            <person name="Amann R."/>
            <person name="Jetten M.S.M."/>
            <person name="Mascher T."/>
            <person name="Medema M.H."/>
            <person name="Devos D.P."/>
            <person name="Kaster A.-K."/>
            <person name="Ovreas L."/>
            <person name="Rohde M."/>
            <person name="Galperin M.Y."/>
            <person name="Jogler C."/>
        </authorList>
    </citation>
    <scope>NUCLEOTIDE SEQUENCE [LARGE SCALE GENOMIC DNA]</scope>
    <source>
        <strain evidence="2 3">Pan14r</strain>
    </source>
</reference>
<evidence type="ECO:0000313" key="2">
    <source>
        <dbReference type="EMBL" id="TWT71705.1"/>
    </source>
</evidence>
<keyword evidence="1" id="KW-1133">Transmembrane helix</keyword>